<evidence type="ECO:0000256" key="2">
    <source>
        <dbReference type="ARBA" id="ARBA00023015"/>
    </source>
</evidence>
<dbReference type="SUPFAM" id="SSF47459">
    <property type="entry name" value="HLH, helix-loop-helix DNA-binding domain"/>
    <property type="match status" value="1"/>
</dbReference>
<evidence type="ECO:0000256" key="4">
    <source>
        <dbReference type="ARBA" id="ARBA00023163"/>
    </source>
</evidence>
<reference evidence="7 8" key="1">
    <citation type="journal article" date="2018" name="Science">
        <title>The opium poppy genome and morphinan production.</title>
        <authorList>
            <person name="Guo L."/>
            <person name="Winzer T."/>
            <person name="Yang X."/>
            <person name="Li Y."/>
            <person name="Ning Z."/>
            <person name="He Z."/>
            <person name="Teodor R."/>
            <person name="Lu Y."/>
            <person name="Bowser T.A."/>
            <person name="Graham I.A."/>
            <person name="Ye K."/>
        </authorList>
    </citation>
    <scope>NUCLEOTIDE SEQUENCE [LARGE SCALE GENOMIC DNA]</scope>
    <source>
        <strain evidence="8">cv. HN1</strain>
        <tissue evidence="7">Leaves</tissue>
    </source>
</reference>
<evidence type="ECO:0000313" key="7">
    <source>
        <dbReference type="EMBL" id="RZC72588.1"/>
    </source>
</evidence>
<gene>
    <name evidence="7" type="ORF">C5167_048067</name>
</gene>
<evidence type="ECO:0000256" key="3">
    <source>
        <dbReference type="ARBA" id="ARBA00023159"/>
    </source>
</evidence>
<keyword evidence="2" id="KW-0805">Transcription regulation</keyword>
<dbReference type="Gene3D" id="4.10.280.10">
    <property type="entry name" value="Helix-loop-helix DNA-binding domain"/>
    <property type="match status" value="1"/>
</dbReference>
<evidence type="ECO:0000256" key="5">
    <source>
        <dbReference type="ARBA" id="ARBA00023242"/>
    </source>
</evidence>
<dbReference type="SMART" id="SM00353">
    <property type="entry name" value="HLH"/>
    <property type="match status" value="1"/>
</dbReference>
<dbReference type="Proteomes" id="UP000316621">
    <property type="component" value="Chromosome 8"/>
</dbReference>
<dbReference type="Pfam" id="PF22754">
    <property type="entry name" value="bHLH-TF_ACT-like_plant"/>
    <property type="match status" value="1"/>
</dbReference>
<dbReference type="GO" id="GO:0005634">
    <property type="term" value="C:nucleus"/>
    <property type="evidence" value="ECO:0007669"/>
    <property type="project" value="UniProtKB-SubCell"/>
</dbReference>
<dbReference type="STRING" id="3469.A0A4Y7KKH2"/>
<dbReference type="InterPro" id="IPR036638">
    <property type="entry name" value="HLH_DNA-bd_sf"/>
</dbReference>
<keyword evidence="5" id="KW-0539">Nucleus</keyword>
<accession>A0A4Y7KKH2</accession>
<dbReference type="InterPro" id="IPR025610">
    <property type="entry name" value="MYC/MYB_N"/>
</dbReference>
<proteinExistence type="predicted"/>
<sequence>MATPGLQNHQGVAETHLKHQLAVAVRSIQWSYAIFWTPSAKNKGGLEWGAGYYNGDIKTRKTVQLQHMEISANRLGLQRSEQLRELYESLAESESNQQARRPSASLSPEDLSDAEWYYLVCMSFTFSSGQGLPGRVFSTGQPIWLCDAHCADSKVYIRSLLAKVGVLRMRLTSFSSLSNLVLVHYWTNYNYLLQSASIQTVVCFPFLGGVIELGVTEMVPEDLALVQHVKTVFMELKKPSCSLNGDKIGEDILGTEIIHEIVDTVAALDCGIQHSSYYLPQSILKEEIELQQNGVNTVIDEDLIANSPSSDECESDEEDSYMVNGGNLGVSQVQSWQFLGDEFEHSNGMQGSESSSDCVSQKSFLNQEKSSSQLKKTNSVQGLQECNHTKFNDLDLGTDDMHYKRTLSVIFKTSNALVTAPCSNSANHKSSFRRWKRRGLVGYVKNKSGTPQKMLKQILFDVPLMHSGAYLKSNDGKEFENGVLKSEGHDIAIGHEKREALDDKFLVLRSLVPSINKFDRTSLLSDTVDYLKELERRVEELESCREFTEFETIEKRKHPDIVERTSDNYGYNENANSPKAVLHKRKACDIDEIDPELDSVSPKDNVATYVTVCMIEKEVLVEIRCPWKDCLIIEIIDAISNLHLDAHSIQSAATEGILTLTLKSKFKGAEVVSAGMIKQAIQRVIGTC</sequence>
<dbReference type="Pfam" id="PF14215">
    <property type="entry name" value="bHLH-MYC_N"/>
    <property type="match status" value="1"/>
</dbReference>
<evidence type="ECO:0000313" key="8">
    <source>
        <dbReference type="Proteomes" id="UP000316621"/>
    </source>
</evidence>
<dbReference type="Gramene" id="RZC72588">
    <property type="protein sequence ID" value="RZC72588"/>
    <property type="gene ID" value="C5167_048067"/>
</dbReference>
<evidence type="ECO:0000256" key="1">
    <source>
        <dbReference type="ARBA" id="ARBA00004123"/>
    </source>
</evidence>
<protein>
    <recommendedName>
        <fullName evidence="6">BHLH domain-containing protein</fullName>
    </recommendedName>
</protein>
<dbReference type="PANTHER" id="PTHR46266:SF3">
    <property type="entry name" value="TRANSCRIPTION FACTOR EGL1"/>
    <property type="match status" value="1"/>
</dbReference>
<keyword evidence="8" id="KW-1185">Reference proteome</keyword>
<feature type="domain" description="BHLH" evidence="6">
    <location>
        <begin position="485"/>
        <end position="534"/>
    </location>
</feature>
<keyword evidence="3" id="KW-0010">Activator</keyword>
<dbReference type="EMBL" id="CM010722">
    <property type="protein sequence ID" value="RZC72588.1"/>
    <property type="molecule type" value="Genomic_DNA"/>
</dbReference>
<comment type="subcellular location">
    <subcellularLocation>
        <location evidence="1">Nucleus</location>
    </subcellularLocation>
</comment>
<keyword evidence="4" id="KW-0804">Transcription</keyword>
<dbReference type="PANTHER" id="PTHR46266">
    <property type="entry name" value="TRANSCRIPTION FACTOR TT8"/>
    <property type="match status" value="1"/>
</dbReference>
<name>A0A4Y7KKH2_PAPSO</name>
<evidence type="ECO:0000259" key="6">
    <source>
        <dbReference type="PROSITE" id="PS50888"/>
    </source>
</evidence>
<dbReference type="InterPro" id="IPR054502">
    <property type="entry name" value="bHLH-TF_ACT-like_plant"/>
</dbReference>
<dbReference type="PROSITE" id="PS50888">
    <property type="entry name" value="BHLH"/>
    <property type="match status" value="1"/>
</dbReference>
<organism evidence="7 8">
    <name type="scientific">Papaver somniferum</name>
    <name type="common">Opium poppy</name>
    <dbReference type="NCBI Taxonomy" id="3469"/>
    <lineage>
        <taxon>Eukaryota</taxon>
        <taxon>Viridiplantae</taxon>
        <taxon>Streptophyta</taxon>
        <taxon>Embryophyta</taxon>
        <taxon>Tracheophyta</taxon>
        <taxon>Spermatophyta</taxon>
        <taxon>Magnoliopsida</taxon>
        <taxon>Ranunculales</taxon>
        <taxon>Papaveraceae</taxon>
        <taxon>Papaveroideae</taxon>
        <taxon>Papaver</taxon>
    </lineage>
</organism>
<dbReference type="OMA" id="CEIDHEI"/>
<dbReference type="GO" id="GO:0046983">
    <property type="term" value="F:protein dimerization activity"/>
    <property type="evidence" value="ECO:0007669"/>
    <property type="project" value="InterPro"/>
</dbReference>
<dbReference type="InterPro" id="IPR011598">
    <property type="entry name" value="bHLH_dom"/>
</dbReference>
<dbReference type="AlphaFoldDB" id="A0A4Y7KKH2"/>